<dbReference type="EMBL" id="WQKZ01000003">
    <property type="protein sequence ID" value="MVN77011.1"/>
    <property type="molecule type" value="Genomic_DNA"/>
</dbReference>
<dbReference type="InterPro" id="IPR011990">
    <property type="entry name" value="TPR-like_helical_dom_sf"/>
</dbReference>
<comment type="caution">
    <text evidence="2">The sequence shown here is derived from an EMBL/GenBank/DDBJ whole genome shotgun (WGS) entry which is preliminary data.</text>
</comment>
<evidence type="ECO:0000313" key="2">
    <source>
        <dbReference type="EMBL" id="MVN77011.1"/>
    </source>
</evidence>
<evidence type="ECO:0000256" key="1">
    <source>
        <dbReference type="PROSITE-ProRule" id="PRU00339"/>
    </source>
</evidence>
<dbReference type="PANTHER" id="PTHR12558:SF13">
    <property type="entry name" value="CELL DIVISION CYCLE PROTEIN 27 HOMOLOG"/>
    <property type="match status" value="1"/>
</dbReference>
<proteinExistence type="predicted"/>
<accession>A0A7K1TFS6</accession>
<feature type="repeat" description="TPR" evidence="1">
    <location>
        <begin position="215"/>
        <end position="248"/>
    </location>
</feature>
<dbReference type="Pfam" id="PF14559">
    <property type="entry name" value="TPR_19"/>
    <property type="match status" value="1"/>
</dbReference>
<name>A0A7K1TFS6_9BACT</name>
<evidence type="ECO:0000313" key="3">
    <source>
        <dbReference type="Proteomes" id="UP000441336"/>
    </source>
</evidence>
<dbReference type="AlphaFoldDB" id="A0A7K1TFS6"/>
<dbReference type="RefSeq" id="WP_157565628.1">
    <property type="nucleotide sequence ID" value="NZ_WQKZ01000003.1"/>
</dbReference>
<keyword evidence="1" id="KW-0802">TPR repeat</keyword>
<sequence>MQKKLYPALLLAFGLAVAAILFFKKPGAPTLPEPKDRVGRLALGGEWVNTKAAMQGLLAKLRTDPNDQKSRLLLAEAYMQEGRVTGNHPYYDAAAMQLLQEVIKTDPENFEALCCQASLSLTQHHFSQGLALAQQAQEINPQSGYVYGLLTDANVELGRYDEAVKMADKMNQVRPDLAAYARVSYLREIFGDVPSAIQAMDMAVKAGYPGLEQTEWSRVALGHLYEVSGHLAEAEGYYQQALAMRPNYAYALAGLARVAAARQDYPTAIKDLNLARATVKDYAFTDELVDVYRLNHQPAEATKMARESVAMLAEAAQQANDNEQLGHYTDRELAYAYLKTDELDKALEHAKIEYARRPDNIDVNETLAWVHYKRGDYPEAQKYMQVARRTNSQNPVLLCRAGLILTKTGKVTEGQALIMKALSTAPYLNPEVEAEGKKMLAAR</sequence>
<protein>
    <submittedName>
        <fullName evidence="2">Tetratricopeptide repeat protein</fullName>
    </submittedName>
</protein>
<dbReference type="PROSITE" id="PS50005">
    <property type="entry name" value="TPR"/>
    <property type="match status" value="1"/>
</dbReference>
<dbReference type="Pfam" id="PF13432">
    <property type="entry name" value="TPR_16"/>
    <property type="match status" value="2"/>
</dbReference>
<dbReference type="SMART" id="SM00028">
    <property type="entry name" value="TPR"/>
    <property type="match status" value="5"/>
</dbReference>
<dbReference type="Proteomes" id="UP000441336">
    <property type="component" value="Unassembled WGS sequence"/>
</dbReference>
<organism evidence="2 3">
    <name type="scientific">Hymenobacter ginkgonis</name>
    <dbReference type="NCBI Taxonomy" id="2682976"/>
    <lineage>
        <taxon>Bacteria</taxon>
        <taxon>Pseudomonadati</taxon>
        <taxon>Bacteroidota</taxon>
        <taxon>Cytophagia</taxon>
        <taxon>Cytophagales</taxon>
        <taxon>Hymenobacteraceae</taxon>
        <taxon>Hymenobacter</taxon>
    </lineage>
</organism>
<dbReference type="InterPro" id="IPR019734">
    <property type="entry name" value="TPR_rpt"/>
</dbReference>
<dbReference type="PANTHER" id="PTHR12558">
    <property type="entry name" value="CELL DIVISION CYCLE 16,23,27"/>
    <property type="match status" value="1"/>
</dbReference>
<dbReference type="SUPFAM" id="SSF48452">
    <property type="entry name" value="TPR-like"/>
    <property type="match status" value="2"/>
</dbReference>
<reference evidence="2 3" key="1">
    <citation type="submission" date="2019-12" db="EMBL/GenBank/DDBJ databases">
        <title>Hymenobacter sp. HMF4947 Genome sequencing and assembly.</title>
        <authorList>
            <person name="Kang H."/>
            <person name="Cha I."/>
            <person name="Kim H."/>
            <person name="Joh K."/>
        </authorList>
    </citation>
    <scope>NUCLEOTIDE SEQUENCE [LARGE SCALE GENOMIC DNA]</scope>
    <source>
        <strain evidence="2 3">HMF4947</strain>
    </source>
</reference>
<gene>
    <name evidence="2" type="ORF">GO988_11805</name>
</gene>
<dbReference type="Gene3D" id="1.25.40.10">
    <property type="entry name" value="Tetratricopeptide repeat domain"/>
    <property type="match status" value="3"/>
</dbReference>
<keyword evidence="3" id="KW-1185">Reference proteome</keyword>